<dbReference type="PANTHER" id="PTHR24276">
    <property type="entry name" value="POLYSERASE-RELATED"/>
    <property type="match status" value="1"/>
</dbReference>
<feature type="domain" description="Peptidase S1" evidence="10">
    <location>
        <begin position="22"/>
        <end position="254"/>
    </location>
</feature>
<evidence type="ECO:0000256" key="8">
    <source>
        <dbReference type="RuleBase" id="RU363034"/>
    </source>
</evidence>
<keyword evidence="3" id="KW-0222">Digestion</keyword>
<dbReference type="InterPro" id="IPR043504">
    <property type="entry name" value="Peptidase_S1_PA_chymotrypsin"/>
</dbReference>
<name>A0A9N9RV78_9DIPT</name>
<evidence type="ECO:0000313" key="12">
    <source>
        <dbReference type="Proteomes" id="UP001153620"/>
    </source>
</evidence>
<evidence type="ECO:0000256" key="4">
    <source>
        <dbReference type="ARBA" id="ARBA00022801"/>
    </source>
</evidence>
<evidence type="ECO:0000256" key="5">
    <source>
        <dbReference type="ARBA" id="ARBA00022825"/>
    </source>
</evidence>
<dbReference type="FunFam" id="2.40.10.10:FF:000036">
    <property type="entry name" value="Trypsin beta"/>
    <property type="match status" value="1"/>
</dbReference>
<dbReference type="PROSITE" id="PS00135">
    <property type="entry name" value="TRYPSIN_SER"/>
    <property type="match status" value="1"/>
</dbReference>
<dbReference type="InterPro" id="IPR001254">
    <property type="entry name" value="Trypsin_dom"/>
</dbReference>
<comment type="subcellular location">
    <subcellularLocation>
        <location evidence="1">Secreted</location>
        <location evidence="1">Extracellular space</location>
    </subcellularLocation>
</comment>
<organism evidence="11 12">
    <name type="scientific">Chironomus riparius</name>
    <dbReference type="NCBI Taxonomy" id="315576"/>
    <lineage>
        <taxon>Eukaryota</taxon>
        <taxon>Metazoa</taxon>
        <taxon>Ecdysozoa</taxon>
        <taxon>Arthropoda</taxon>
        <taxon>Hexapoda</taxon>
        <taxon>Insecta</taxon>
        <taxon>Pterygota</taxon>
        <taxon>Neoptera</taxon>
        <taxon>Endopterygota</taxon>
        <taxon>Diptera</taxon>
        <taxon>Nematocera</taxon>
        <taxon>Chironomoidea</taxon>
        <taxon>Chironomidae</taxon>
        <taxon>Chironominae</taxon>
        <taxon>Chironomus</taxon>
    </lineage>
</organism>
<dbReference type="GO" id="GO:0007586">
    <property type="term" value="P:digestion"/>
    <property type="evidence" value="ECO:0007669"/>
    <property type="project" value="UniProtKB-KW"/>
</dbReference>
<dbReference type="EMBL" id="OU895878">
    <property type="protein sequence ID" value="CAG9803433.1"/>
    <property type="molecule type" value="Genomic_DNA"/>
</dbReference>
<dbReference type="SMART" id="SM00020">
    <property type="entry name" value="Tryp_SPc"/>
    <property type="match status" value="1"/>
</dbReference>
<dbReference type="InterPro" id="IPR001314">
    <property type="entry name" value="Peptidase_S1A"/>
</dbReference>
<dbReference type="PANTHER" id="PTHR24276:SF98">
    <property type="entry name" value="FI18310P1-RELATED"/>
    <property type="match status" value="1"/>
</dbReference>
<evidence type="ECO:0000256" key="7">
    <source>
        <dbReference type="ARBA" id="ARBA00024195"/>
    </source>
</evidence>
<evidence type="ECO:0000259" key="10">
    <source>
        <dbReference type="PROSITE" id="PS50240"/>
    </source>
</evidence>
<keyword evidence="12" id="KW-1185">Reference proteome</keyword>
<dbReference type="GO" id="GO:0005576">
    <property type="term" value="C:extracellular region"/>
    <property type="evidence" value="ECO:0007669"/>
    <property type="project" value="UniProtKB-SubCell"/>
</dbReference>
<feature type="chain" id="PRO_5040447470" description="Peptidase S1 domain-containing protein" evidence="9">
    <location>
        <begin position="17"/>
        <end position="254"/>
    </location>
</feature>
<reference evidence="11" key="2">
    <citation type="submission" date="2022-10" db="EMBL/GenBank/DDBJ databases">
        <authorList>
            <consortium name="ENA_rothamsted_submissions"/>
            <consortium name="culmorum"/>
            <person name="King R."/>
        </authorList>
    </citation>
    <scope>NUCLEOTIDE SEQUENCE</scope>
</reference>
<dbReference type="InterPro" id="IPR009003">
    <property type="entry name" value="Peptidase_S1_PA"/>
</dbReference>
<comment type="similarity">
    <text evidence="7">Belongs to the peptidase S1 family. CLIP subfamily.</text>
</comment>
<feature type="signal peptide" evidence="9">
    <location>
        <begin position="1"/>
        <end position="16"/>
    </location>
</feature>
<gene>
    <name evidence="11" type="ORF">CHIRRI_LOCUS6333</name>
</gene>
<dbReference type="Proteomes" id="UP001153620">
    <property type="component" value="Chromosome 2"/>
</dbReference>
<dbReference type="GO" id="GO:0006508">
    <property type="term" value="P:proteolysis"/>
    <property type="evidence" value="ECO:0007669"/>
    <property type="project" value="UniProtKB-KW"/>
</dbReference>
<dbReference type="InterPro" id="IPR050430">
    <property type="entry name" value="Peptidase_S1"/>
</dbReference>
<accession>A0A9N9RV78</accession>
<reference evidence="11" key="1">
    <citation type="submission" date="2022-01" db="EMBL/GenBank/DDBJ databases">
        <authorList>
            <person name="King R."/>
        </authorList>
    </citation>
    <scope>NUCLEOTIDE SEQUENCE</scope>
</reference>
<dbReference type="AlphaFoldDB" id="A0A9N9RV78"/>
<evidence type="ECO:0000256" key="2">
    <source>
        <dbReference type="ARBA" id="ARBA00022670"/>
    </source>
</evidence>
<evidence type="ECO:0000256" key="3">
    <source>
        <dbReference type="ARBA" id="ARBA00022757"/>
    </source>
</evidence>
<keyword evidence="4 8" id="KW-0378">Hydrolase</keyword>
<dbReference type="PROSITE" id="PS50240">
    <property type="entry name" value="TRYPSIN_DOM"/>
    <property type="match status" value="1"/>
</dbReference>
<keyword evidence="5 8" id="KW-0720">Serine protease</keyword>
<dbReference type="CDD" id="cd00190">
    <property type="entry name" value="Tryp_SPc"/>
    <property type="match status" value="1"/>
</dbReference>
<dbReference type="OrthoDB" id="60866at2759"/>
<evidence type="ECO:0000256" key="6">
    <source>
        <dbReference type="ARBA" id="ARBA00023157"/>
    </source>
</evidence>
<sequence>MKQLILIFCVFGTVFSQANRQLINGLDASIHSYPYMAGIYTNSVFTCGGAIINFRSILTAAHCILSHPQDITVSVGGGRLNGQDGSLLRVSHTFMHPDYRGIHTAIVADIAVIRTLFPIAFTTRVRPISLGSSFPVSANERVTITGWGLTGTDDNSDLAQSLQTLEMSTISNNVCASLHQNTMARGWITSEKICTVGIQNNQQNSGICAGDSGGPLVVRNTVVGVASWTIRPCGTYPSVFIRTSNHLRWIRDNL</sequence>
<dbReference type="GO" id="GO:0004252">
    <property type="term" value="F:serine-type endopeptidase activity"/>
    <property type="evidence" value="ECO:0007669"/>
    <property type="project" value="InterPro"/>
</dbReference>
<keyword evidence="2 8" id="KW-0645">Protease</keyword>
<protein>
    <recommendedName>
        <fullName evidence="10">Peptidase S1 domain-containing protein</fullName>
    </recommendedName>
</protein>
<dbReference type="InterPro" id="IPR018114">
    <property type="entry name" value="TRYPSIN_HIS"/>
</dbReference>
<dbReference type="PROSITE" id="PS00134">
    <property type="entry name" value="TRYPSIN_HIS"/>
    <property type="match status" value="1"/>
</dbReference>
<keyword evidence="6" id="KW-1015">Disulfide bond</keyword>
<dbReference type="FunFam" id="2.40.10.10:FF:000068">
    <property type="entry name" value="transmembrane protease serine 2"/>
    <property type="match status" value="1"/>
</dbReference>
<dbReference type="SUPFAM" id="SSF50494">
    <property type="entry name" value="Trypsin-like serine proteases"/>
    <property type="match status" value="1"/>
</dbReference>
<dbReference type="Gene3D" id="2.40.10.10">
    <property type="entry name" value="Trypsin-like serine proteases"/>
    <property type="match status" value="1"/>
</dbReference>
<keyword evidence="9" id="KW-0732">Signal</keyword>
<dbReference type="PRINTS" id="PR00722">
    <property type="entry name" value="CHYMOTRYPSIN"/>
</dbReference>
<proteinExistence type="inferred from homology"/>
<evidence type="ECO:0000256" key="1">
    <source>
        <dbReference type="ARBA" id="ARBA00004239"/>
    </source>
</evidence>
<evidence type="ECO:0000313" key="11">
    <source>
        <dbReference type="EMBL" id="CAG9803433.1"/>
    </source>
</evidence>
<evidence type="ECO:0000256" key="9">
    <source>
        <dbReference type="SAM" id="SignalP"/>
    </source>
</evidence>
<dbReference type="InterPro" id="IPR033116">
    <property type="entry name" value="TRYPSIN_SER"/>
</dbReference>
<dbReference type="Pfam" id="PF00089">
    <property type="entry name" value="Trypsin"/>
    <property type="match status" value="1"/>
</dbReference>